<keyword evidence="2" id="KW-1185">Reference proteome</keyword>
<evidence type="ECO:0000313" key="1">
    <source>
        <dbReference type="EMBL" id="MFK2903682.1"/>
    </source>
</evidence>
<sequence>MPPSSTCGTWGGDQAQRWYVVGPFTEHFAVAKAQWRSVEAIKKTFKQQLKNKNAERWILDVTAERQAFSWGIDIQATPCDWAPVIYFDYRKWGSKGGWTDLKVHKFVRF</sequence>
<reference evidence="1 2" key="1">
    <citation type="submission" date="2020-10" db="EMBL/GenBank/DDBJ databases">
        <title>Phylogeny of dyella-like bacteria.</title>
        <authorList>
            <person name="Fu J."/>
        </authorList>
    </citation>
    <scope>NUCLEOTIDE SEQUENCE [LARGE SCALE GENOMIC DNA]</scope>
    <source>
        <strain evidence="1 2">Gsoil3046</strain>
    </source>
</reference>
<accession>A0ABW8JV56</accession>
<dbReference type="Proteomes" id="UP001620460">
    <property type="component" value="Unassembled WGS sequence"/>
</dbReference>
<gene>
    <name evidence="1" type="ORF">ISP17_06890</name>
</gene>
<organism evidence="1 2">
    <name type="scientific">Dyella ginsengisoli</name>
    <dbReference type="NCBI Taxonomy" id="363848"/>
    <lineage>
        <taxon>Bacteria</taxon>
        <taxon>Pseudomonadati</taxon>
        <taxon>Pseudomonadota</taxon>
        <taxon>Gammaproteobacteria</taxon>
        <taxon>Lysobacterales</taxon>
        <taxon>Rhodanobacteraceae</taxon>
        <taxon>Dyella</taxon>
    </lineage>
</organism>
<proteinExistence type="predicted"/>
<protein>
    <submittedName>
        <fullName evidence="1">Uncharacterized protein</fullName>
    </submittedName>
</protein>
<evidence type="ECO:0000313" key="2">
    <source>
        <dbReference type="Proteomes" id="UP001620460"/>
    </source>
</evidence>
<comment type="caution">
    <text evidence="1">The sequence shown here is derived from an EMBL/GenBank/DDBJ whole genome shotgun (WGS) entry which is preliminary data.</text>
</comment>
<dbReference type="EMBL" id="JADIKM010000001">
    <property type="protein sequence ID" value="MFK2903682.1"/>
    <property type="molecule type" value="Genomic_DNA"/>
</dbReference>
<dbReference type="RefSeq" id="WP_404631343.1">
    <property type="nucleotide sequence ID" value="NZ_JADIKM010000001.1"/>
</dbReference>
<name>A0ABW8JV56_9GAMM</name>